<proteinExistence type="predicted"/>
<name>A0A921YJE8_MANSE</name>
<keyword evidence="3" id="KW-1185">Reference proteome</keyword>
<comment type="caution">
    <text evidence="2">The sequence shown here is derived from an EMBL/GenBank/DDBJ whole genome shotgun (WGS) entry which is preliminary data.</text>
</comment>
<evidence type="ECO:0000313" key="3">
    <source>
        <dbReference type="Proteomes" id="UP000791440"/>
    </source>
</evidence>
<sequence>MDTKSTSLCFWSIGVITVLHKSLGFGKYTPGRPYAPKKATADFDWYAGVGYTGFGKQFSPEKNGKETLVLLFKKICLRPGSCEVDEHSTTYFIVFPSHLQKRRLWNNWWSKVDGKRTMDRSIGFDGTFTIECAETHAGVNGKSNWYRQLDRGNDITLYRVTENAPLNYSNTLRQADRCGEELSFIVYRDVKLHHFERFSLRDTS</sequence>
<protein>
    <submittedName>
        <fullName evidence="2">Uncharacterized protein</fullName>
    </submittedName>
</protein>
<feature type="chain" id="PRO_5037963897" evidence="1">
    <location>
        <begin position="25"/>
        <end position="204"/>
    </location>
</feature>
<gene>
    <name evidence="2" type="ORF">O3G_MSEX001240</name>
</gene>
<feature type="signal peptide" evidence="1">
    <location>
        <begin position="1"/>
        <end position="24"/>
    </location>
</feature>
<reference evidence="2" key="2">
    <citation type="submission" date="2020-12" db="EMBL/GenBank/DDBJ databases">
        <authorList>
            <person name="Kanost M."/>
        </authorList>
    </citation>
    <scope>NUCLEOTIDE SEQUENCE</scope>
</reference>
<evidence type="ECO:0000256" key="1">
    <source>
        <dbReference type="SAM" id="SignalP"/>
    </source>
</evidence>
<organism evidence="2 3">
    <name type="scientific">Manduca sexta</name>
    <name type="common">Tobacco hawkmoth</name>
    <name type="synonym">Tobacco hornworm</name>
    <dbReference type="NCBI Taxonomy" id="7130"/>
    <lineage>
        <taxon>Eukaryota</taxon>
        <taxon>Metazoa</taxon>
        <taxon>Ecdysozoa</taxon>
        <taxon>Arthropoda</taxon>
        <taxon>Hexapoda</taxon>
        <taxon>Insecta</taxon>
        <taxon>Pterygota</taxon>
        <taxon>Neoptera</taxon>
        <taxon>Endopterygota</taxon>
        <taxon>Lepidoptera</taxon>
        <taxon>Glossata</taxon>
        <taxon>Ditrysia</taxon>
        <taxon>Bombycoidea</taxon>
        <taxon>Sphingidae</taxon>
        <taxon>Sphinginae</taxon>
        <taxon>Sphingini</taxon>
        <taxon>Manduca</taxon>
    </lineage>
</organism>
<dbReference type="Proteomes" id="UP000791440">
    <property type="component" value="Unassembled WGS sequence"/>
</dbReference>
<accession>A0A921YJE8</accession>
<dbReference type="EMBL" id="JH668279">
    <property type="protein sequence ID" value="KAG6440282.1"/>
    <property type="molecule type" value="Genomic_DNA"/>
</dbReference>
<keyword evidence="1" id="KW-0732">Signal</keyword>
<reference evidence="2" key="1">
    <citation type="journal article" date="2016" name="Insect Biochem. Mol. Biol.">
        <title>Multifaceted biological insights from a draft genome sequence of the tobacco hornworm moth, Manduca sexta.</title>
        <authorList>
            <person name="Kanost M.R."/>
            <person name="Arrese E.L."/>
            <person name="Cao X."/>
            <person name="Chen Y.R."/>
            <person name="Chellapilla S."/>
            <person name="Goldsmith M.R."/>
            <person name="Grosse-Wilde E."/>
            <person name="Heckel D.G."/>
            <person name="Herndon N."/>
            <person name="Jiang H."/>
            <person name="Papanicolaou A."/>
            <person name="Qu J."/>
            <person name="Soulages J.L."/>
            <person name="Vogel H."/>
            <person name="Walters J."/>
            <person name="Waterhouse R.M."/>
            <person name="Ahn S.J."/>
            <person name="Almeida F.C."/>
            <person name="An C."/>
            <person name="Aqrawi P."/>
            <person name="Bretschneider A."/>
            <person name="Bryant W.B."/>
            <person name="Bucks S."/>
            <person name="Chao H."/>
            <person name="Chevignon G."/>
            <person name="Christen J.M."/>
            <person name="Clarke D.F."/>
            <person name="Dittmer N.T."/>
            <person name="Ferguson L.C.F."/>
            <person name="Garavelou S."/>
            <person name="Gordon K.H.J."/>
            <person name="Gunaratna R.T."/>
            <person name="Han Y."/>
            <person name="Hauser F."/>
            <person name="He Y."/>
            <person name="Heidel-Fischer H."/>
            <person name="Hirsh A."/>
            <person name="Hu Y."/>
            <person name="Jiang H."/>
            <person name="Kalra D."/>
            <person name="Klinner C."/>
            <person name="Konig C."/>
            <person name="Kovar C."/>
            <person name="Kroll A.R."/>
            <person name="Kuwar S.S."/>
            <person name="Lee S.L."/>
            <person name="Lehman R."/>
            <person name="Li K."/>
            <person name="Li Z."/>
            <person name="Liang H."/>
            <person name="Lovelace S."/>
            <person name="Lu Z."/>
            <person name="Mansfield J.H."/>
            <person name="McCulloch K.J."/>
            <person name="Mathew T."/>
            <person name="Morton B."/>
            <person name="Muzny D.M."/>
            <person name="Neunemann D."/>
            <person name="Ongeri F."/>
            <person name="Pauchet Y."/>
            <person name="Pu L.L."/>
            <person name="Pyrousis I."/>
            <person name="Rao X.J."/>
            <person name="Redding A."/>
            <person name="Roesel C."/>
            <person name="Sanchez-Gracia A."/>
            <person name="Schaack S."/>
            <person name="Shukla A."/>
            <person name="Tetreau G."/>
            <person name="Wang Y."/>
            <person name="Xiong G.H."/>
            <person name="Traut W."/>
            <person name="Walsh T.K."/>
            <person name="Worley K.C."/>
            <person name="Wu D."/>
            <person name="Wu W."/>
            <person name="Wu Y.Q."/>
            <person name="Zhang X."/>
            <person name="Zou Z."/>
            <person name="Zucker H."/>
            <person name="Briscoe A.D."/>
            <person name="Burmester T."/>
            <person name="Clem R.J."/>
            <person name="Feyereisen R."/>
            <person name="Grimmelikhuijzen C.J.P."/>
            <person name="Hamodrakas S.J."/>
            <person name="Hansson B.S."/>
            <person name="Huguet E."/>
            <person name="Jermiin L.S."/>
            <person name="Lan Q."/>
            <person name="Lehman H.K."/>
            <person name="Lorenzen M."/>
            <person name="Merzendorfer H."/>
            <person name="Michalopoulos I."/>
            <person name="Morton D.B."/>
            <person name="Muthukrishnan S."/>
            <person name="Oakeshott J.G."/>
            <person name="Palmer W."/>
            <person name="Park Y."/>
            <person name="Passarelli A.L."/>
            <person name="Rozas J."/>
            <person name="Schwartz L.M."/>
            <person name="Smith W."/>
            <person name="Southgate A."/>
            <person name="Vilcinskas A."/>
            <person name="Vogt R."/>
            <person name="Wang P."/>
            <person name="Werren J."/>
            <person name="Yu X.Q."/>
            <person name="Zhou J.J."/>
            <person name="Brown S.J."/>
            <person name="Scherer S.E."/>
            <person name="Richards S."/>
            <person name="Blissard G.W."/>
        </authorList>
    </citation>
    <scope>NUCLEOTIDE SEQUENCE</scope>
</reference>
<evidence type="ECO:0000313" key="2">
    <source>
        <dbReference type="EMBL" id="KAG6440282.1"/>
    </source>
</evidence>
<dbReference type="AlphaFoldDB" id="A0A921YJE8"/>